<organism evidence="1 2">
    <name type="scientific">Naganishia friedmannii</name>
    <dbReference type="NCBI Taxonomy" id="89922"/>
    <lineage>
        <taxon>Eukaryota</taxon>
        <taxon>Fungi</taxon>
        <taxon>Dikarya</taxon>
        <taxon>Basidiomycota</taxon>
        <taxon>Agaricomycotina</taxon>
        <taxon>Tremellomycetes</taxon>
        <taxon>Filobasidiales</taxon>
        <taxon>Filobasidiaceae</taxon>
        <taxon>Naganishia</taxon>
    </lineage>
</organism>
<accession>A0ACC2V9H0</accession>
<reference evidence="1" key="1">
    <citation type="submission" date="2023-04" db="EMBL/GenBank/DDBJ databases">
        <title>Draft Genome sequencing of Naganishia species isolated from polar environments using Oxford Nanopore Technology.</title>
        <authorList>
            <person name="Leo P."/>
            <person name="Venkateswaran K."/>
        </authorList>
    </citation>
    <scope>NUCLEOTIDE SEQUENCE</scope>
    <source>
        <strain evidence="1">MNA-CCFEE 5423</strain>
    </source>
</reference>
<dbReference type="EMBL" id="JASBWT010000020">
    <property type="protein sequence ID" value="KAJ9096009.1"/>
    <property type="molecule type" value="Genomic_DNA"/>
</dbReference>
<proteinExistence type="predicted"/>
<evidence type="ECO:0000313" key="2">
    <source>
        <dbReference type="Proteomes" id="UP001227268"/>
    </source>
</evidence>
<protein>
    <submittedName>
        <fullName evidence="1">Uncharacterized protein</fullName>
    </submittedName>
</protein>
<sequence length="599" mass="65365">MPIPSGFLSKFARDKSANPASSTAKQQQQPSPLRSPATAASIRAPTSAPAPHSSSIDSSFSSTVAGSSAGGSGSSASSSLFAGQQHASTAQSRTLSSVLDDNDGSDIGTPGQPMMSFQQNASAEASAGVAMSRVPVVHIQDPQGEARQMSVDAMDVGGLSLTGQAQPQHSQQYAQQQQTDAHGNVEQARMRDKMQEAQAQAAQAHAQAEYAAQQARAAALNAQASQAAYEQAQAQSRIHAETAARAQQQQHQQTQQVQSQQPQQQQQAASPAPSPSPAEIGYITTSSGVRVPVVPSVRKTAGRYSLNDFQIERTLGTGSFGRVHLVRSRHNGRFYAVKVLNKEKVVRMKQVEHSNSERDMLVRVRHPFLVNLWGTFHDVNNLYMTMDFVAGGELFSLLRKSQRFPNSVAKFYAAEVALALDYLHSLDIIYRDLKPENLLLGADGHVKVTDFGFAKLVPDITWTLCGTPDYLAPEVVQSKGYNKSVDWYALGVLIFEMLGKVRYPTYFDATAKELLKNLLVGDLSKRFGNLRSGAADIFNHPWFEEVDWEKLYRREIPAPYVPRIEGDGDASQFDRYAEADVTEYGKPGRGPHDHLFPDF</sequence>
<gene>
    <name evidence="1" type="ORF">QFC21_005373</name>
</gene>
<evidence type="ECO:0000313" key="1">
    <source>
        <dbReference type="EMBL" id="KAJ9096009.1"/>
    </source>
</evidence>
<dbReference type="Proteomes" id="UP001227268">
    <property type="component" value="Unassembled WGS sequence"/>
</dbReference>
<name>A0ACC2V9H0_9TREE</name>
<comment type="caution">
    <text evidence="1">The sequence shown here is derived from an EMBL/GenBank/DDBJ whole genome shotgun (WGS) entry which is preliminary data.</text>
</comment>
<keyword evidence="2" id="KW-1185">Reference proteome</keyword>